<comment type="caution">
    <text evidence="1">The sequence shown here is derived from an EMBL/GenBank/DDBJ whole genome shotgun (WGS) entry which is preliminary data.</text>
</comment>
<protein>
    <submittedName>
        <fullName evidence="1">Uncharacterized protein</fullName>
    </submittedName>
</protein>
<proteinExistence type="predicted"/>
<dbReference type="EMBL" id="SNRW01033524">
    <property type="protein sequence ID" value="KAA6356109.1"/>
    <property type="molecule type" value="Genomic_DNA"/>
</dbReference>
<feature type="non-terminal residue" evidence="1">
    <location>
        <position position="14"/>
    </location>
</feature>
<sequence>MRRQQSFMDGYAHA</sequence>
<gene>
    <name evidence="1" type="ORF">EZS28_048364</name>
</gene>
<evidence type="ECO:0000313" key="1">
    <source>
        <dbReference type="EMBL" id="KAA6356109.1"/>
    </source>
</evidence>
<accession>A0A5J4TD84</accession>
<reference evidence="1 2" key="1">
    <citation type="submission" date="2019-03" db="EMBL/GenBank/DDBJ databases">
        <title>Single cell metagenomics reveals metabolic interactions within the superorganism composed of flagellate Streblomastix strix and complex community of Bacteroidetes bacteria on its surface.</title>
        <authorList>
            <person name="Treitli S.C."/>
            <person name="Kolisko M."/>
            <person name="Husnik F."/>
            <person name="Keeling P."/>
            <person name="Hampl V."/>
        </authorList>
    </citation>
    <scope>NUCLEOTIDE SEQUENCE [LARGE SCALE GENOMIC DNA]</scope>
    <source>
        <strain evidence="1">ST1C</strain>
    </source>
</reference>
<name>A0A5J4TD84_9EUKA</name>
<dbReference type="Proteomes" id="UP000324800">
    <property type="component" value="Unassembled WGS sequence"/>
</dbReference>
<organism evidence="1 2">
    <name type="scientific">Streblomastix strix</name>
    <dbReference type="NCBI Taxonomy" id="222440"/>
    <lineage>
        <taxon>Eukaryota</taxon>
        <taxon>Metamonada</taxon>
        <taxon>Preaxostyla</taxon>
        <taxon>Oxymonadida</taxon>
        <taxon>Streblomastigidae</taxon>
        <taxon>Streblomastix</taxon>
    </lineage>
</organism>
<evidence type="ECO:0000313" key="2">
    <source>
        <dbReference type="Proteomes" id="UP000324800"/>
    </source>
</evidence>